<dbReference type="Proteomes" id="UP000000719">
    <property type="component" value="Chromosome"/>
</dbReference>
<evidence type="ECO:0000259" key="3">
    <source>
        <dbReference type="PROSITE" id="PS51724"/>
    </source>
</evidence>
<dbReference type="AlphaFoldDB" id="B8CY16"/>
<reference evidence="4 5" key="1">
    <citation type="journal article" date="2009" name="PLoS ONE">
        <title>Genome analysis of the anaerobic thermohalophilic bacterium Halothermothrix orenii.</title>
        <authorList>
            <person name="Mavromatis K."/>
            <person name="Ivanova N."/>
            <person name="Anderson I."/>
            <person name="Lykidis A."/>
            <person name="Hooper S.D."/>
            <person name="Sun H."/>
            <person name="Kunin V."/>
            <person name="Lapidus A."/>
            <person name="Hugenholtz P."/>
            <person name="Patel B."/>
            <person name="Kyrpides N.C."/>
        </authorList>
    </citation>
    <scope>NUCLEOTIDE SEQUENCE [LARGE SCALE GENOMIC DNA]</scope>
    <source>
        <strain evidence="5">H 168 / OCM 544 / DSM 9562</strain>
    </source>
</reference>
<dbReference type="RefSeq" id="WP_012636368.1">
    <property type="nucleotide sequence ID" value="NC_011899.1"/>
</dbReference>
<dbReference type="Pfam" id="PF05036">
    <property type="entry name" value="SPOR"/>
    <property type="match status" value="1"/>
</dbReference>
<dbReference type="InterPro" id="IPR036680">
    <property type="entry name" value="SPOR-like_sf"/>
</dbReference>
<feature type="domain" description="SPOR" evidence="3">
    <location>
        <begin position="102"/>
        <end position="174"/>
    </location>
</feature>
<feature type="transmembrane region" description="Helical" evidence="2">
    <location>
        <begin position="6"/>
        <end position="27"/>
    </location>
</feature>
<evidence type="ECO:0000256" key="1">
    <source>
        <dbReference type="SAM" id="MobiDB-lite"/>
    </source>
</evidence>
<feature type="region of interest" description="Disordered" evidence="1">
    <location>
        <begin position="56"/>
        <end position="86"/>
    </location>
</feature>
<evidence type="ECO:0000313" key="5">
    <source>
        <dbReference type="Proteomes" id="UP000000719"/>
    </source>
</evidence>
<evidence type="ECO:0000256" key="2">
    <source>
        <dbReference type="SAM" id="Phobius"/>
    </source>
</evidence>
<evidence type="ECO:0000313" key="4">
    <source>
        <dbReference type="EMBL" id="ACL70185.1"/>
    </source>
</evidence>
<dbReference type="InterPro" id="IPR007730">
    <property type="entry name" value="SPOR-like_dom"/>
</dbReference>
<accession>B8CY16</accession>
<organism evidence="4 5">
    <name type="scientific">Halothermothrix orenii (strain H 168 / OCM 544 / DSM 9562)</name>
    <dbReference type="NCBI Taxonomy" id="373903"/>
    <lineage>
        <taxon>Bacteria</taxon>
        <taxon>Bacillati</taxon>
        <taxon>Bacillota</taxon>
        <taxon>Clostridia</taxon>
        <taxon>Halanaerobiales</taxon>
        <taxon>Halothermotrichaceae</taxon>
        <taxon>Halothermothrix</taxon>
    </lineage>
</organism>
<name>B8CY16_HALOH</name>
<proteinExistence type="predicted"/>
<dbReference type="Gene3D" id="3.30.70.1070">
    <property type="entry name" value="Sporulation related repeat"/>
    <property type="match status" value="1"/>
</dbReference>
<sequence length="174" mass="19420">MSRQNTFSLTIMVIVMALLAIFVGYLLGNWLIQMVTGDPGQNTQQVVEDKIIEEEIVDDQGNTQKTPSPETSGDMTGEENLNGKSVDPDQDVIEYKYIKQQLQGEEVYAVQVGAFNNYNNALRLKQELEEKGLQAVITEGVPYKVQLGATTDRQEAEQTEKVVESLGYDAFITH</sequence>
<dbReference type="EMBL" id="CP001098">
    <property type="protein sequence ID" value="ACL70185.1"/>
    <property type="molecule type" value="Genomic_DNA"/>
</dbReference>
<dbReference type="PROSITE" id="PS51724">
    <property type="entry name" value="SPOR"/>
    <property type="match status" value="1"/>
</dbReference>
<protein>
    <submittedName>
        <fullName evidence="4">Sporulation domain protein</fullName>
    </submittedName>
</protein>
<dbReference type="GO" id="GO:0042834">
    <property type="term" value="F:peptidoglycan binding"/>
    <property type="evidence" value="ECO:0007669"/>
    <property type="project" value="InterPro"/>
</dbReference>
<feature type="compositionally biased region" description="Polar residues" evidence="1">
    <location>
        <begin position="61"/>
        <end position="74"/>
    </location>
</feature>
<keyword evidence="2" id="KW-0472">Membrane</keyword>
<dbReference type="eggNOG" id="ENOG50336PX">
    <property type="taxonomic scope" value="Bacteria"/>
</dbReference>
<dbReference type="SUPFAM" id="SSF110997">
    <property type="entry name" value="Sporulation related repeat"/>
    <property type="match status" value="1"/>
</dbReference>
<keyword evidence="2" id="KW-1133">Transmembrane helix</keyword>
<keyword evidence="2" id="KW-0812">Transmembrane</keyword>
<dbReference type="STRING" id="373903.Hore_14360"/>
<gene>
    <name evidence="4" type="ordered locus">Hore_14360</name>
</gene>
<dbReference type="KEGG" id="hor:Hore_14360"/>
<dbReference type="OrthoDB" id="2112193at2"/>
<keyword evidence="5" id="KW-1185">Reference proteome</keyword>
<dbReference type="HOGENOM" id="CLU_1537978_0_0_9"/>